<evidence type="ECO:0000256" key="2">
    <source>
        <dbReference type="ARBA" id="ARBA00010442"/>
    </source>
</evidence>
<evidence type="ECO:0000313" key="11">
    <source>
        <dbReference type="EMBL" id="CAI8001344.1"/>
    </source>
</evidence>
<evidence type="ECO:0000256" key="5">
    <source>
        <dbReference type="ARBA" id="ARBA00022692"/>
    </source>
</evidence>
<evidence type="ECO:0000256" key="4">
    <source>
        <dbReference type="ARBA" id="ARBA00022475"/>
    </source>
</evidence>
<evidence type="ECO:0000256" key="6">
    <source>
        <dbReference type="ARBA" id="ARBA00022927"/>
    </source>
</evidence>
<dbReference type="GO" id="GO:0030246">
    <property type="term" value="F:carbohydrate binding"/>
    <property type="evidence" value="ECO:0007669"/>
    <property type="project" value="InterPro"/>
</dbReference>
<feature type="domain" description="MotA/TolQ/ExbB proton channel" evidence="10">
    <location>
        <begin position="175"/>
        <end position="301"/>
    </location>
</feature>
<evidence type="ECO:0000256" key="9">
    <source>
        <dbReference type="SAM" id="Phobius"/>
    </source>
</evidence>
<dbReference type="InterPro" id="IPR013784">
    <property type="entry name" value="Carb-bd-like_fold"/>
</dbReference>
<dbReference type="EMBL" id="CASHTH010000433">
    <property type="protein sequence ID" value="CAI8001344.1"/>
    <property type="molecule type" value="Genomic_DNA"/>
</dbReference>
<dbReference type="Gene3D" id="2.60.40.1120">
    <property type="entry name" value="Carboxypeptidase-like, regulatory domain"/>
    <property type="match status" value="1"/>
</dbReference>
<organism evidence="11 12">
    <name type="scientific">Geodia barretti</name>
    <name type="common">Barrett's horny sponge</name>
    <dbReference type="NCBI Taxonomy" id="519541"/>
    <lineage>
        <taxon>Eukaryota</taxon>
        <taxon>Metazoa</taxon>
        <taxon>Porifera</taxon>
        <taxon>Demospongiae</taxon>
        <taxon>Heteroscleromorpha</taxon>
        <taxon>Tetractinellida</taxon>
        <taxon>Astrophorina</taxon>
        <taxon>Geodiidae</taxon>
        <taxon>Geodia</taxon>
    </lineage>
</organism>
<evidence type="ECO:0000259" key="10">
    <source>
        <dbReference type="Pfam" id="PF01618"/>
    </source>
</evidence>
<keyword evidence="7 9" id="KW-1133">Transmembrane helix</keyword>
<keyword evidence="3" id="KW-0813">Transport</keyword>
<comment type="caution">
    <text evidence="11">The sequence shown here is derived from an EMBL/GenBank/DDBJ whole genome shotgun (WGS) entry which is preliminary data.</text>
</comment>
<feature type="transmembrane region" description="Helical" evidence="9">
    <location>
        <begin position="108"/>
        <end position="131"/>
    </location>
</feature>
<keyword evidence="4" id="KW-1003">Cell membrane</keyword>
<comment type="subcellular location">
    <subcellularLocation>
        <location evidence="1">Cell membrane</location>
        <topology evidence="1">Multi-pass membrane protein</topology>
    </subcellularLocation>
</comment>
<gene>
    <name evidence="11" type="ORF">GBAR_LOCUS3166</name>
</gene>
<comment type="similarity">
    <text evidence="2">Belongs to the ExbB/TolQ family.</text>
</comment>
<protein>
    <submittedName>
        <fullName evidence="11">Biopolymer transport protein ExbB homolog</fullName>
    </submittedName>
</protein>
<evidence type="ECO:0000256" key="3">
    <source>
        <dbReference type="ARBA" id="ARBA00022448"/>
    </source>
</evidence>
<dbReference type="GO" id="GO:0005886">
    <property type="term" value="C:plasma membrane"/>
    <property type="evidence" value="ECO:0007669"/>
    <property type="project" value="UniProtKB-SubCell"/>
</dbReference>
<dbReference type="InterPro" id="IPR050790">
    <property type="entry name" value="ExbB/TolQ_transport"/>
</dbReference>
<sequence length="317" mass="33965">MLIIYGAVALAQDATTGTVRGNVVDTTTAQTPISGVRVVVVSTDGTENETTTDDVGEYTKSGLPPGRYLLSIYKDGYGDRTGKPVTIVTGGDHYVPLKMTKKDTIVTFFAKFGVVFWPLLLCSVAALTFIIERLFTFLRSRSKLGTEQFMASITDSLRSDNIMEAVSTCEEAGGPLANVLKAGLLRYSQAQIEEQEITKEEVQESIQEAGLLEIPELERNIPVISTVAVISPLFGLLGTVMGMINAFTTIALEGTGDPQALAGGISQALLTTAGGLTIAIPCLIFSQVFESWVNKFVLEIEQVSTEIVNQLILGQSA</sequence>
<feature type="transmembrane region" description="Helical" evidence="9">
    <location>
        <begin position="264"/>
        <end position="285"/>
    </location>
</feature>
<dbReference type="GO" id="GO:0017038">
    <property type="term" value="P:protein import"/>
    <property type="evidence" value="ECO:0007669"/>
    <property type="project" value="TreeGrafter"/>
</dbReference>
<dbReference type="Proteomes" id="UP001174909">
    <property type="component" value="Unassembled WGS sequence"/>
</dbReference>
<evidence type="ECO:0000256" key="8">
    <source>
        <dbReference type="ARBA" id="ARBA00023136"/>
    </source>
</evidence>
<dbReference type="Pfam" id="PF13620">
    <property type="entry name" value="CarboxypepD_reg"/>
    <property type="match status" value="1"/>
</dbReference>
<name>A0AA35R3U3_GEOBA</name>
<keyword evidence="8 9" id="KW-0472">Membrane</keyword>
<dbReference type="Pfam" id="PF01618">
    <property type="entry name" value="MotA_ExbB"/>
    <property type="match status" value="1"/>
</dbReference>
<reference evidence="11" key="1">
    <citation type="submission" date="2023-03" db="EMBL/GenBank/DDBJ databases">
        <authorList>
            <person name="Steffen K."/>
            <person name="Cardenas P."/>
        </authorList>
    </citation>
    <scope>NUCLEOTIDE SEQUENCE</scope>
</reference>
<keyword evidence="5 9" id="KW-0812">Transmembrane</keyword>
<evidence type="ECO:0000256" key="1">
    <source>
        <dbReference type="ARBA" id="ARBA00004651"/>
    </source>
</evidence>
<dbReference type="SUPFAM" id="SSF49452">
    <property type="entry name" value="Starch-binding domain-like"/>
    <property type="match status" value="1"/>
</dbReference>
<evidence type="ECO:0000256" key="7">
    <source>
        <dbReference type="ARBA" id="ARBA00022989"/>
    </source>
</evidence>
<feature type="transmembrane region" description="Helical" evidence="9">
    <location>
        <begin position="221"/>
        <end position="244"/>
    </location>
</feature>
<proteinExistence type="inferred from homology"/>
<evidence type="ECO:0000313" key="12">
    <source>
        <dbReference type="Proteomes" id="UP001174909"/>
    </source>
</evidence>
<keyword evidence="6" id="KW-0653">Protein transport</keyword>
<dbReference type="InterPro" id="IPR002898">
    <property type="entry name" value="MotA_ExbB_proton_chnl"/>
</dbReference>
<dbReference type="AlphaFoldDB" id="A0AA35R3U3"/>
<dbReference type="PANTHER" id="PTHR30625:SF15">
    <property type="entry name" value="BIOPOLYMER TRANSPORT PROTEIN EXBB"/>
    <property type="match status" value="1"/>
</dbReference>
<accession>A0AA35R3U3</accession>
<keyword evidence="12" id="KW-1185">Reference proteome</keyword>
<dbReference type="PANTHER" id="PTHR30625">
    <property type="entry name" value="PROTEIN TOLQ"/>
    <property type="match status" value="1"/>
</dbReference>